<proteinExistence type="predicted"/>
<protein>
    <submittedName>
        <fullName evidence="1">Uncharacterized protein</fullName>
    </submittedName>
</protein>
<accession>A0ACC2FMW1</accession>
<dbReference type="Proteomes" id="UP001157502">
    <property type="component" value="Chromosome 25"/>
</dbReference>
<evidence type="ECO:0000313" key="2">
    <source>
        <dbReference type="Proteomes" id="UP001157502"/>
    </source>
</evidence>
<dbReference type="EMBL" id="CM055752">
    <property type="protein sequence ID" value="KAJ7992798.1"/>
    <property type="molecule type" value="Genomic_DNA"/>
</dbReference>
<evidence type="ECO:0000313" key="1">
    <source>
        <dbReference type="EMBL" id="KAJ7992798.1"/>
    </source>
</evidence>
<keyword evidence="2" id="KW-1185">Reference proteome</keyword>
<gene>
    <name evidence="1" type="ORF">DPEC_G00282430</name>
</gene>
<name>A0ACC2FMW1_DALPE</name>
<organism evidence="1 2">
    <name type="scientific">Dallia pectoralis</name>
    <name type="common">Alaska blackfish</name>
    <dbReference type="NCBI Taxonomy" id="75939"/>
    <lineage>
        <taxon>Eukaryota</taxon>
        <taxon>Metazoa</taxon>
        <taxon>Chordata</taxon>
        <taxon>Craniata</taxon>
        <taxon>Vertebrata</taxon>
        <taxon>Euteleostomi</taxon>
        <taxon>Actinopterygii</taxon>
        <taxon>Neopterygii</taxon>
        <taxon>Teleostei</taxon>
        <taxon>Protacanthopterygii</taxon>
        <taxon>Esociformes</taxon>
        <taxon>Umbridae</taxon>
        <taxon>Dallia</taxon>
    </lineage>
</organism>
<comment type="caution">
    <text evidence="1">The sequence shown here is derived from an EMBL/GenBank/DDBJ whole genome shotgun (WGS) entry which is preliminary data.</text>
</comment>
<sequence>MEEPGTSNQPIHPAPSGLKANVWIHFGFHGRSSKHVDRTHAVCRHCHTKLKYCGNTSNLRAHISRFHPAEAGWVKDDRLKPVIPPNQRTFHDMTKLAPGSERAKKITTSISYFIAQDMRPYSVVENQGFRYMVHSMEPRRITAFFHRSTTASHVLEQKQALLELPKHKLKTDAPTMSNSGFDMVDPFLEQQPAICAALISPQMRKGAHDICTLSEGDVSGAEHLVKTIRPMTLATTIMSEESMPTLSIIAPLHTQLLADFTPAPEDDPMTREIKHAIREDLSKR</sequence>
<reference evidence="1" key="1">
    <citation type="submission" date="2021-05" db="EMBL/GenBank/DDBJ databases">
        <authorList>
            <person name="Pan Q."/>
            <person name="Jouanno E."/>
            <person name="Zahm M."/>
            <person name="Klopp C."/>
            <person name="Cabau C."/>
            <person name="Louis A."/>
            <person name="Berthelot C."/>
            <person name="Parey E."/>
            <person name="Roest Crollius H."/>
            <person name="Montfort J."/>
            <person name="Robinson-Rechavi M."/>
            <person name="Bouchez O."/>
            <person name="Lampietro C."/>
            <person name="Lopez Roques C."/>
            <person name="Donnadieu C."/>
            <person name="Postlethwait J."/>
            <person name="Bobe J."/>
            <person name="Dillon D."/>
            <person name="Chandos A."/>
            <person name="von Hippel F."/>
            <person name="Guiguen Y."/>
        </authorList>
    </citation>
    <scope>NUCLEOTIDE SEQUENCE</scope>
    <source>
        <strain evidence="1">YG-Jan2019</strain>
    </source>
</reference>